<protein>
    <submittedName>
        <fullName evidence="4">GNAT family N-acetyltransferase</fullName>
    </submittedName>
</protein>
<dbReference type="PROSITE" id="PS51186">
    <property type="entry name" value="GNAT"/>
    <property type="match status" value="1"/>
</dbReference>
<comment type="caution">
    <text evidence="4">The sequence shown here is derived from an EMBL/GenBank/DDBJ whole genome shotgun (WGS) entry which is preliminary data.</text>
</comment>
<gene>
    <name evidence="4" type="ORF">CN553_10495</name>
</gene>
<dbReference type="PANTHER" id="PTHR43420:SF47">
    <property type="entry name" value="N-ACETYLTRANSFERASE DOMAIN-CONTAINING PROTEIN"/>
    <property type="match status" value="1"/>
</dbReference>
<evidence type="ECO:0000256" key="2">
    <source>
        <dbReference type="ARBA" id="ARBA00023315"/>
    </source>
</evidence>
<name>A0A9X6YN30_BACCE</name>
<feature type="domain" description="N-acetyltransferase" evidence="3">
    <location>
        <begin position="3"/>
        <end position="155"/>
    </location>
</feature>
<dbReference type="CDD" id="cd04301">
    <property type="entry name" value="NAT_SF"/>
    <property type="match status" value="1"/>
</dbReference>
<organism evidence="4 5">
    <name type="scientific">Bacillus cereus</name>
    <dbReference type="NCBI Taxonomy" id="1396"/>
    <lineage>
        <taxon>Bacteria</taxon>
        <taxon>Bacillati</taxon>
        <taxon>Bacillota</taxon>
        <taxon>Bacilli</taxon>
        <taxon>Bacillales</taxon>
        <taxon>Bacillaceae</taxon>
        <taxon>Bacillus</taxon>
        <taxon>Bacillus cereus group</taxon>
    </lineage>
</organism>
<dbReference type="InterPro" id="IPR000182">
    <property type="entry name" value="GNAT_dom"/>
</dbReference>
<dbReference type="InterPro" id="IPR050680">
    <property type="entry name" value="YpeA/RimI_acetyltransf"/>
</dbReference>
<dbReference type="GO" id="GO:0016747">
    <property type="term" value="F:acyltransferase activity, transferring groups other than amino-acyl groups"/>
    <property type="evidence" value="ECO:0007669"/>
    <property type="project" value="InterPro"/>
</dbReference>
<reference evidence="4 5" key="1">
    <citation type="submission" date="2017-09" db="EMBL/GenBank/DDBJ databases">
        <title>Large-scale bioinformatics analysis of Bacillus genomes uncovers conserved roles of natural products in bacterial physiology.</title>
        <authorList>
            <consortium name="Agbiome Team Llc"/>
            <person name="Bleich R.M."/>
            <person name="Kirk G.J."/>
            <person name="Santa Maria K.C."/>
            <person name="Allen S.E."/>
            <person name="Farag S."/>
            <person name="Shank E.A."/>
            <person name="Bowers A."/>
        </authorList>
    </citation>
    <scope>NUCLEOTIDE SEQUENCE [LARGE SCALE GENOMIC DNA]</scope>
    <source>
        <strain evidence="4 5">AFS027647</strain>
    </source>
</reference>
<evidence type="ECO:0000256" key="1">
    <source>
        <dbReference type="ARBA" id="ARBA00022679"/>
    </source>
</evidence>
<dbReference type="Gene3D" id="3.40.630.30">
    <property type="match status" value="1"/>
</dbReference>
<dbReference type="EMBL" id="NUAN01000063">
    <property type="protein sequence ID" value="PEN98521.1"/>
    <property type="molecule type" value="Genomic_DNA"/>
</dbReference>
<evidence type="ECO:0000259" key="3">
    <source>
        <dbReference type="PROSITE" id="PS51186"/>
    </source>
</evidence>
<keyword evidence="2" id="KW-0012">Acyltransferase</keyword>
<accession>A0A9X6YN30</accession>
<keyword evidence="1" id="KW-0808">Transferase</keyword>
<dbReference type="Proteomes" id="UP000220691">
    <property type="component" value="Unassembled WGS sequence"/>
</dbReference>
<sequence length="197" mass="23538">MDIKIRTYQKEDEIGWVRCRVLSFLDTAYYDNVLREKEKYENSAIELVAVYENQIVGLIDIEYELEECIVCSRGTGLGGMIWHIAVHPDFRRMKIGNQLLNEAEKLAKELHLNRLEAWTRDNLWVHGWYEKNGFVKVDSYLHVYSDHTDEIKDVMKSNINQLYPVQTFAHYTGENKEEIRKQFKRVHDCFCFEKYFI</sequence>
<dbReference type="SUPFAM" id="SSF55729">
    <property type="entry name" value="Acyl-CoA N-acyltransferases (Nat)"/>
    <property type="match status" value="1"/>
</dbReference>
<dbReference type="InterPro" id="IPR016181">
    <property type="entry name" value="Acyl_CoA_acyltransferase"/>
</dbReference>
<proteinExistence type="predicted"/>
<dbReference type="RefSeq" id="WP_098126308.1">
    <property type="nucleotide sequence ID" value="NZ_NUAN01000063.1"/>
</dbReference>
<dbReference type="PANTHER" id="PTHR43420">
    <property type="entry name" value="ACETYLTRANSFERASE"/>
    <property type="match status" value="1"/>
</dbReference>
<evidence type="ECO:0000313" key="4">
    <source>
        <dbReference type="EMBL" id="PEN98521.1"/>
    </source>
</evidence>
<evidence type="ECO:0000313" key="5">
    <source>
        <dbReference type="Proteomes" id="UP000220691"/>
    </source>
</evidence>
<dbReference type="Pfam" id="PF00583">
    <property type="entry name" value="Acetyltransf_1"/>
    <property type="match status" value="1"/>
</dbReference>
<dbReference type="AlphaFoldDB" id="A0A9X6YN30"/>